<accession>A0A1F7Y221</accession>
<protein>
    <submittedName>
        <fullName evidence="1">Uncharacterized protein</fullName>
    </submittedName>
</protein>
<dbReference type="Proteomes" id="UP000176741">
    <property type="component" value="Unassembled WGS sequence"/>
</dbReference>
<evidence type="ECO:0000313" key="2">
    <source>
        <dbReference type="Proteomes" id="UP000176741"/>
    </source>
</evidence>
<name>A0A1F7Y221_9BACT</name>
<organism evidence="1 2">
    <name type="scientific">Candidatus Woesebacteria bacterium RIFCSPHIGHO2_01_FULL_38_26b</name>
    <dbReference type="NCBI Taxonomy" id="1802491"/>
    <lineage>
        <taxon>Bacteria</taxon>
        <taxon>Candidatus Woeseibacteriota</taxon>
    </lineage>
</organism>
<evidence type="ECO:0000313" key="1">
    <source>
        <dbReference type="EMBL" id="OGM21220.1"/>
    </source>
</evidence>
<reference evidence="1 2" key="1">
    <citation type="journal article" date="2016" name="Nat. Commun.">
        <title>Thousands of microbial genomes shed light on interconnected biogeochemical processes in an aquifer system.</title>
        <authorList>
            <person name="Anantharaman K."/>
            <person name="Brown C.T."/>
            <person name="Hug L.A."/>
            <person name="Sharon I."/>
            <person name="Castelle C.J."/>
            <person name="Probst A.J."/>
            <person name="Thomas B.C."/>
            <person name="Singh A."/>
            <person name="Wilkins M.J."/>
            <person name="Karaoz U."/>
            <person name="Brodie E.L."/>
            <person name="Williams K.H."/>
            <person name="Hubbard S.S."/>
            <person name="Banfield J.F."/>
        </authorList>
    </citation>
    <scope>NUCLEOTIDE SEQUENCE [LARGE SCALE GENOMIC DNA]</scope>
</reference>
<proteinExistence type="predicted"/>
<gene>
    <name evidence="1" type="ORF">A2771_03625</name>
</gene>
<dbReference type="AlphaFoldDB" id="A0A1F7Y221"/>
<dbReference type="EMBL" id="MGGD01000016">
    <property type="protein sequence ID" value="OGM21220.1"/>
    <property type="molecule type" value="Genomic_DNA"/>
</dbReference>
<sequence>MEQIKITLGKVKDIYKMLGFWNFLEYSSSYFLMYVKSKTQSTKNKITREKFKILYADAISSSKTTNDIFDIVEIYCKRGTLKTFDYSKLSKKNGKIRMNQILIDTIFTFKPNLIHLIKSELLFDSTIKKIKDEIDIYTFVDTKIQRRKYLKRHEFDSKIGELIIKAKTHQRSHNYS</sequence>
<comment type="caution">
    <text evidence="1">The sequence shown here is derived from an EMBL/GenBank/DDBJ whole genome shotgun (WGS) entry which is preliminary data.</text>
</comment>